<protein>
    <submittedName>
        <fullName evidence="2">Uncharacterized protein</fullName>
    </submittedName>
</protein>
<keyword evidence="1" id="KW-0812">Transmembrane</keyword>
<feature type="transmembrane region" description="Helical" evidence="1">
    <location>
        <begin position="46"/>
        <end position="65"/>
    </location>
</feature>
<evidence type="ECO:0000256" key="1">
    <source>
        <dbReference type="SAM" id="Phobius"/>
    </source>
</evidence>
<feature type="transmembrane region" description="Helical" evidence="1">
    <location>
        <begin position="71"/>
        <end position="89"/>
    </location>
</feature>
<dbReference type="Proteomes" id="UP001597512">
    <property type="component" value="Unassembled WGS sequence"/>
</dbReference>
<organism evidence="2 3">
    <name type="scientific">Spirosoma flavum</name>
    <dbReference type="NCBI Taxonomy" id="2048557"/>
    <lineage>
        <taxon>Bacteria</taxon>
        <taxon>Pseudomonadati</taxon>
        <taxon>Bacteroidota</taxon>
        <taxon>Cytophagia</taxon>
        <taxon>Cytophagales</taxon>
        <taxon>Cytophagaceae</taxon>
        <taxon>Spirosoma</taxon>
    </lineage>
</organism>
<comment type="caution">
    <text evidence="2">The sequence shown here is derived from an EMBL/GenBank/DDBJ whole genome shotgun (WGS) entry which is preliminary data.</text>
</comment>
<keyword evidence="3" id="KW-1185">Reference proteome</keyword>
<dbReference type="RefSeq" id="WP_381497699.1">
    <property type="nucleotide sequence ID" value="NZ_JBHUOM010000002.1"/>
</dbReference>
<gene>
    <name evidence="2" type="ORF">ACFS25_06330</name>
</gene>
<keyword evidence="1" id="KW-1133">Transmembrane helix</keyword>
<feature type="transmembrane region" description="Helical" evidence="1">
    <location>
        <begin position="125"/>
        <end position="142"/>
    </location>
</feature>
<evidence type="ECO:0000313" key="2">
    <source>
        <dbReference type="EMBL" id="MFD2933392.1"/>
    </source>
</evidence>
<dbReference type="EMBL" id="JBHUOM010000002">
    <property type="protein sequence ID" value="MFD2933392.1"/>
    <property type="molecule type" value="Genomic_DNA"/>
</dbReference>
<name>A0ABW6ADB7_9BACT</name>
<accession>A0ABW6ADB7</accession>
<reference evidence="3" key="1">
    <citation type="journal article" date="2019" name="Int. J. Syst. Evol. Microbiol.">
        <title>The Global Catalogue of Microorganisms (GCM) 10K type strain sequencing project: providing services to taxonomists for standard genome sequencing and annotation.</title>
        <authorList>
            <consortium name="The Broad Institute Genomics Platform"/>
            <consortium name="The Broad Institute Genome Sequencing Center for Infectious Disease"/>
            <person name="Wu L."/>
            <person name="Ma J."/>
        </authorList>
    </citation>
    <scope>NUCLEOTIDE SEQUENCE [LARGE SCALE GENOMIC DNA]</scope>
    <source>
        <strain evidence="3">KCTC 52490</strain>
    </source>
</reference>
<feature type="transmembrane region" description="Helical" evidence="1">
    <location>
        <begin position="148"/>
        <end position="167"/>
    </location>
</feature>
<evidence type="ECO:0000313" key="3">
    <source>
        <dbReference type="Proteomes" id="UP001597512"/>
    </source>
</evidence>
<sequence>MEFDELQKIWNSQTNEPLWVINENALHNRILAKKEQARHIANFSELLLIFVNAGTGIFVLGLNFFKRPESLVMYLMAAWMFATALYVLASRIRRLKSENKFDRSMLGELNHALEMATYQVRLSGLMRWNIVPIGTLSLLGIWESGKSIGIAVGILAFAALSYFAGGWEHRVYVAKKRELATLQKKLLHEEISSDQSSR</sequence>
<keyword evidence="1" id="KW-0472">Membrane</keyword>
<proteinExistence type="predicted"/>